<keyword evidence="4" id="KW-1133">Transmembrane helix</keyword>
<comment type="subcellular location">
    <subcellularLocation>
        <location evidence="1">Membrane</location>
        <topology evidence="1">Multi-pass membrane protein</topology>
    </subcellularLocation>
</comment>
<protein>
    <submittedName>
        <fullName evidence="6">Uncharacterized protein</fullName>
    </submittedName>
</protein>
<dbReference type="InterPro" id="IPR001182">
    <property type="entry name" value="FtsW/RodA"/>
</dbReference>
<dbReference type="InterPro" id="IPR018365">
    <property type="entry name" value="Cell_cycle_FtsW-rel_CS"/>
</dbReference>
<dbReference type="Pfam" id="PF01098">
    <property type="entry name" value="FTSW_RODA_SPOVE"/>
    <property type="match status" value="1"/>
</dbReference>
<evidence type="ECO:0000313" key="6">
    <source>
        <dbReference type="EMBL" id="CAD7235736.1"/>
    </source>
</evidence>
<dbReference type="OrthoDB" id="6419195at2759"/>
<dbReference type="GO" id="GO:0015648">
    <property type="term" value="F:lipid-linked peptidoglycan transporter activity"/>
    <property type="evidence" value="ECO:0007669"/>
    <property type="project" value="TreeGrafter"/>
</dbReference>
<keyword evidence="5" id="KW-0472">Membrane</keyword>
<keyword evidence="2" id="KW-0812">Transmembrane</keyword>
<gene>
    <name evidence="6" type="ORF">CTOB1V02_LOCUS13551</name>
</gene>
<evidence type="ECO:0000256" key="2">
    <source>
        <dbReference type="ARBA" id="ARBA00022692"/>
    </source>
</evidence>
<evidence type="ECO:0000256" key="5">
    <source>
        <dbReference type="ARBA" id="ARBA00023136"/>
    </source>
</evidence>
<evidence type="ECO:0000256" key="1">
    <source>
        <dbReference type="ARBA" id="ARBA00004141"/>
    </source>
</evidence>
<dbReference type="GO" id="GO:0005886">
    <property type="term" value="C:plasma membrane"/>
    <property type="evidence" value="ECO:0007669"/>
    <property type="project" value="TreeGrafter"/>
</dbReference>
<reference evidence="6" key="1">
    <citation type="submission" date="2020-11" db="EMBL/GenBank/DDBJ databases">
        <authorList>
            <person name="Tran Van P."/>
        </authorList>
    </citation>
    <scope>NUCLEOTIDE SEQUENCE</scope>
</reference>
<dbReference type="GO" id="GO:0051301">
    <property type="term" value="P:cell division"/>
    <property type="evidence" value="ECO:0007669"/>
    <property type="project" value="InterPro"/>
</dbReference>
<keyword evidence="3" id="KW-0133">Cell shape</keyword>
<dbReference type="PROSITE" id="PS00428">
    <property type="entry name" value="FTSW_RODA_SPOVE"/>
    <property type="match status" value="1"/>
</dbReference>
<accession>A0A7R8ZVB6</accession>
<dbReference type="NCBIfam" id="NF037961">
    <property type="entry name" value="RodA_shape"/>
    <property type="match status" value="1"/>
</dbReference>
<organism evidence="6">
    <name type="scientific">Cyprideis torosa</name>
    <dbReference type="NCBI Taxonomy" id="163714"/>
    <lineage>
        <taxon>Eukaryota</taxon>
        <taxon>Metazoa</taxon>
        <taxon>Ecdysozoa</taxon>
        <taxon>Arthropoda</taxon>
        <taxon>Crustacea</taxon>
        <taxon>Oligostraca</taxon>
        <taxon>Ostracoda</taxon>
        <taxon>Podocopa</taxon>
        <taxon>Podocopida</taxon>
        <taxon>Cytherocopina</taxon>
        <taxon>Cytheroidea</taxon>
        <taxon>Cytherideidae</taxon>
        <taxon>Cyprideis</taxon>
    </lineage>
</organism>
<sequence>MFLIIAFGVLNIYSVSPSFGQKQLIWVGMAFFMMLLGVIITNGRRNFFEINAPIFYLITVLLLVGLFPLGKEIHGAKAWYSIGGKFSIQPAEFAKIATGLMIANQLSLSENMGRQEPSNFWKIAVILGIPMLLILLQPDLGSFIVFSAFILALFREGLSPWLILLPISLGGIFLSSVVWNPLWVMLCIGYIFTVVLLLIITITPYAAVLSSFVFDKLPKHQKERVMVLFEGEEKYPRTAGYNLLYAKVAIGSGELKGRGWNSGPVTDGGFVPEQHTDYIFSTVGEEWGFLGASFLVLLYTAFIGRLYYLAESQKTVFARYFGNSVASILLIHFFLNVAMVMGLFPTVGIPLPFFSYGGSSLWAFSLLVFIFLKLNYDDKRSMI</sequence>
<dbReference type="PANTHER" id="PTHR30474">
    <property type="entry name" value="CELL CYCLE PROTEIN"/>
    <property type="match status" value="1"/>
</dbReference>
<dbReference type="AlphaFoldDB" id="A0A7R8ZVB6"/>
<proteinExistence type="predicted"/>
<dbReference type="GO" id="GO:0032153">
    <property type="term" value="C:cell division site"/>
    <property type="evidence" value="ECO:0007669"/>
    <property type="project" value="TreeGrafter"/>
</dbReference>
<dbReference type="EMBL" id="OB674429">
    <property type="protein sequence ID" value="CAD7235736.1"/>
    <property type="molecule type" value="Genomic_DNA"/>
</dbReference>
<name>A0A7R8ZVB6_9CRUS</name>
<evidence type="ECO:0000256" key="4">
    <source>
        <dbReference type="ARBA" id="ARBA00022989"/>
    </source>
</evidence>
<dbReference type="PANTHER" id="PTHR30474:SF1">
    <property type="entry name" value="PEPTIDOGLYCAN GLYCOSYLTRANSFERASE MRDB"/>
    <property type="match status" value="1"/>
</dbReference>
<evidence type="ECO:0000256" key="3">
    <source>
        <dbReference type="ARBA" id="ARBA00022960"/>
    </source>
</evidence>
<dbReference type="GO" id="GO:0008360">
    <property type="term" value="P:regulation of cell shape"/>
    <property type="evidence" value="ECO:0007669"/>
    <property type="project" value="UniProtKB-KW"/>
</dbReference>